<dbReference type="InterPro" id="IPR036047">
    <property type="entry name" value="F-box-like_dom_sf"/>
</dbReference>
<dbReference type="Bgee" id="FBgn0185080">
    <property type="expression patterns" value="Expressed in embryo and 1 other cell type or tissue"/>
</dbReference>
<evidence type="ECO:0000313" key="2">
    <source>
        <dbReference type="EMBL" id="EDX08995.1"/>
    </source>
</evidence>
<dbReference type="SUPFAM" id="SSF81383">
    <property type="entry name" value="F-box domain"/>
    <property type="match status" value="1"/>
</dbReference>
<dbReference type="OrthoDB" id="7809892at2759"/>
<gene>
    <name evidence="2" type="primary">Dsim\GD13366</name>
    <name evidence="2" type="ORF">Dsim_GD13366</name>
</gene>
<evidence type="ECO:0000313" key="3">
    <source>
        <dbReference type="Proteomes" id="UP000000304"/>
    </source>
</evidence>
<accession>B4QP00</accession>
<name>B4QP00_DROSI</name>
<dbReference type="HOGENOM" id="CLU_855968_0_0_1"/>
<dbReference type="Proteomes" id="UP000000304">
    <property type="component" value="Chromosome 3L"/>
</dbReference>
<dbReference type="InterPro" id="IPR032675">
    <property type="entry name" value="LRR_dom_sf"/>
</dbReference>
<dbReference type="SUPFAM" id="SSF52047">
    <property type="entry name" value="RNI-like"/>
    <property type="match status" value="1"/>
</dbReference>
<dbReference type="OMA" id="LEFLYCY"/>
<protein>
    <submittedName>
        <fullName evidence="2">GD13366</fullName>
    </submittedName>
</protein>
<dbReference type="Pfam" id="PF00646">
    <property type="entry name" value="F-box"/>
    <property type="match status" value="1"/>
</dbReference>
<dbReference type="AlphaFoldDB" id="B4QP00"/>
<dbReference type="EMBL" id="CM000363">
    <property type="protein sequence ID" value="EDX08995.1"/>
    <property type="molecule type" value="Genomic_DNA"/>
</dbReference>
<dbReference type="PhylomeDB" id="B4QP00"/>
<keyword evidence="3" id="KW-1185">Reference proteome</keyword>
<dbReference type="InterPro" id="IPR001810">
    <property type="entry name" value="F-box_dom"/>
</dbReference>
<feature type="domain" description="F-box" evidence="1">
    <location>
        <begin position="6"/>
        <end position="30"/>
    </location>
</feature>
<proteinExistence type="predicted"/>
<dbReference type="Gene3D" id="3.80.10.10">
    <property type="entry name" value="Ribonuclease Inhibitor"/>
    <property type="match status" value="1"/>
</dbReference>
<reference evidence="2 3" key="1">
    <citation type="journal article" date="2007" name="Nature">
        <title>Evolution of genes and genomes on the Drosophila phylogeny.</title>
        <authorList>
            <consortium name="Drosophila 12 Genomes Consortium"/>
            <person name="Clark A.G."/>
            <person name="Eisen M.B."/>
            <person name="Smith D.R."/>
            <person name="Bergman C.M."/>
            <person name="Oliver B."/>
            <person name="Markow T.A."/>
            <person name="Kaufman T.C."/>
            <person name="Kellis M."/>
            <person name="Gelbart W."/>
            <person name="Iyer V.N."/>
            <person name="Pollard D.A."/>
            <person name="Sackton T.B."/>
            <person name="Larracuente A.M."/>
            <person name="Singh N.D."/>
            <person name="Abad J.P."/>
            <person name="Abt D.N."/>
            <person name="Adryan B."/>
            <person name="Aguade M."/>
            <person name="Akashi H."/>
            <person name="Anderson W.W."/>
            <person name="Aquadro C.F."/>
            <person name="Ardell D.H."/>
            <person name="Arguello R."/>
            <person name="Artieri C.G."/>
            <person name="Barbash D.A."/>
            <person name="Barker D."/>
            <person name="Barsanti P."/>
            <person name="Batterham P."/>
            <person name="Batzoglou S."/>
            <person name="Begun D."/>
            <person name="Bhutkar A."/>
            <person name="Blanco E."/>
            <person name="Bosak S.A."/>
            <person name="Bradley R.K."/>
            <person name="Brand A.D."/>
            <person name="Brent M.R."/>
            <person name="Brooks A.N."/>
            <person name="Brown R.H."/>
            <person name="Butlin R.K."/>
            <person name="Caggese C."/>
            <person name="Calvi B.R."/>
            <person name="Bernardo de Carvalho A."/>
            <person name="Caspi A."/>
            <person name="Castrezana S."/>
            <person name="Celniker S.E."/>
            <person name="Chang J.L."/>
            <person name="Chapple C."/>
            <person name="Chatterji S."/>
            <person name="Chinwalla A."/>
            <person name="Civetta A."/>
            <person name="Clifton S.W."/>
            <person name="Comeron J.M."/>
            <person name="Costello J.C."/>
            <person name="Coyne J.A."/>
            <person name="Daub J."/>
            <person name="David R.G."/>
            <person name="Delcher A.L."/>
            <person name="Delehaunty K."/>
            <person name="Do C.B."/>
            <person name="Ebling H."/>
            <person name="Edwards K."/>
            <person name="Eickbush T."/>
            <person name="Evans J.D."/>
            <person name="Filipski A."/>
            <person name="Findeiss S."/>
            <person name="Freyhult E."/>
            <person name="Fulton L."/>
            <person name="Fulton R."/>
            <person name="Garcia A.C."/>
            <person name="Gardiner A."/>
            <person name="Garfield D.A."/>
            <person name="Garvin B.E."/>
            <person name="Gibson G."/>
            <person name="Gilbert D."/>
            <person name="Gnerre S."/>
            <person name="Godfrey J."/>
            <person name="Good R."/>
            <person name="Gotea V."/>
            <person name="Gravely B."/>
            <person name="Greenberg A.J."/>
            <person name="Griffiths-Jones S."/>
            <person name="Gross S."/>
            <person name="Guigo R."/>
            <person name="Gustafson E.A."/>
            <person name="Haerty W."/>
            <person name="Hahn M.W."/>
            <person name="Halligan D.L."/>
            <person name="Halpern A.L."/>
            <person name="Halter G.M."/>
            <person name="Han M.V."/>
            <person name="Heger A."/>
            <person name="Hillier L."/>
            <person name="Hinrichs A.S."/>
            <person name="Holmes I."/>
            <person name="Hoskins R.A."/>
            <person name="Hubisz M.J."/>
            <person name="Hultmark D."/>
            <person name="Huntley M.A."/>
            <person name="Jaffe D.B."/>
            <person name="Jagadeeshan S."/>
            <person name="Jeck W.R."/>
            <person name="Johnson J."/>
            <person name="Jones C.D."/>
            <person name="Jordan W.C."/>
            <person name="Karpen G.H."/>
            <person name="Kataoka E."/>
            <person name="Keightley P.D."/>
            <person name="Kheradpour P."/>
            <person name="Kirkness E.F."/>
            <person name="Koerich L.B."/>
            <person name="Kristiansen K."/>
            <person name="Kudrna D."/>
            <person name="Kulathinal R.J."/>
            <person name="Kumar S."/>
            <person name="Kwok R."/>
            <person name="Lander E."/>
            <person name="Langley C.H."/>
            <person name="Lapoint R."/>
            <person name="Lazzaro B.P."/>
            <person name="Lee S.J."/>
            <person name="Levesque L."/>
            <person name="Li R."/>
            <person name="Lin C.F."/>
            <person name="Lin M.F."/>
            <person name="Lindblad-Toh K."/>
            <person name="Llopart A."/>
            <person name="Long M."/>
            <person name="Low L."/>
            <person name="Lozovsky E."/>
            <person name="Lu J."/>
            <person name="Luo M."/>
            <person name="Machado C.A."/>
            <person name="Makalowski W."/>
            <person name="Marzo M."/>
            <person name="Matsuda M."/>
            <person name="Matzkin L."/>
            <person name="McAllister B."/>
            <person name="McBride C.S."/>
            <person name="McKernan B."/>
            <person name="McKernan K."/>
            <person name="Mendez-Lago M."/>
            <person name="Minx P."/>
            <person name="Mollenhauer M.U."/>
            <person name="Montooth K."/>
            <person name="Mount S.M."/>
            <person name="Mu X."/>
            <person name="Myers E."/>
            <person name="Negre B."/>
            <person name="Newfeld S."/>
            <person name="Nielsen R."/>
            <person name="Noor M.A."/>
            <person name="O'Grady P."/>
            <person name="Pachter L."/>
            <person name="Papaceit M."/>
            <person name="Parisi M.J."/>
            <person name="Parisi M."/>
            <person name="Parts L."/>
            <person name="Pedersen J.S."/>
            <person name="Pesole G."/>
            <person name="Phillippy A.M."/>
            <person name="Ponting C.P."/>
            <person name="Pop M."/>
            <person name="Porcelli D."/>
            <person name="Powell J.R."/>
            <person name="Prohaska S."/>
            <person name="Pruitt K."/>
            <person name="Puig M."/>
            <person name="Quesneville H."/>
            <person name="Ram K.R."/>
            <person name="Rand D."/>
            <person name="Rasmussen M.D."/>
            <person name="Reed L.K."/>
            <person name="Reenan R."/>
            <person name="Reily A."/>
            <person name="Remington K.A."/>
            <person name="Rieger T.T."/>
            <person name="Ritchie M.G."/>
            <person name="Robin C."/>
            <person name="Rogers Y.H."/>
            <person name="Rohde C."/>
            <person name="Rozas J."/>
            <person name="Rubenfield M.J."/>
            <person name="Ruiz A."/>
            <person name="Russo S."/>
            <person name="Salzberg S.L."/>
            <person name="Sanchez-Gracia A."/>
            <person name="Saranga D.J."/>
            <person name="Sato H."/>
            <person name="Schaeffer S.W."/>
            <person name="Schatz M.C."/>
            <person name="Schlenke T."/>
            <person name="Schwartz R."/>
            <person name="Segarra C."/>
            <person name="Singh R.S."/>
            <person name="Sirot L."/>
            <person name="Sirota M."/>
            <person name="Sisneros N.B."/>
            <person name="Smith C.D."/>
            <person name="Smith T.F."/>
            <person name="Spieth J."/>
            <person name="Stage D.E."/>
            <person name="Stark A."/>
            <person name="Stephan W."/>
            <person name="Strausberg R.L."/>
            <person name="Strempel S."/>
            <person name="Sturgill D."/>
            <person name="Sutton G."/>
            <person name="Sutton G.G."/>
            <person name="Tao W."/>
            <person name="Teichmann S."/>
            <person name="Tobari Y.N."/>
            <person name="Tomimura Y."/>
            <person name="Tsolas J.M."/>
            <person name="Valente V.L."/>
            <person name="Venter E."/>
            <person name="Venter J.C."/>
            <person name="Vicario S."/>
            <person name="Vieira F.G."/>
            <person name="Vilella A.J."/>
            <person name="Villasante A."/>
            <person name="Walenz B."/>
            <person name="Wang J."/>
            <person name="Wasserman M."/>
            <person name="Watts T."/>
            <person name="Wilson D."/>
            <person name="Wilson R.K."/>
            <person name="Wing R.A."/>
            <person name="Wolfner M.F."/>
            <person name="Wong A."/>
            <person name="Wong G.K."/>
            <person name="Wu C.I."/>
            <person name="Wu G."/>
            <person name="Yamamoto D."/>
            <person name="Yang H.P."/>
            <person name="Yang S.P."/>
            <person name="Yorke J.A."/>
            <person name="Yoshida K."/>
            <person name="Zdobnov E."/>
            <person name="Zhang P."/>
            <person name="Zhang Y."/>
            <person name="Zimin A.V."/>
            <person name="Baldwin J."/>
            <person name="Abdouelleil A."/>
            <person name="Abdulkadir J."/>
            <person name="Abebe A."/>
            <person name="Abera B."/>
            <person name="Abreu J."/>
            <person name="Acer S.C."/>
            <person name="Aftuck L."/>
            <person name="Alexander A."/>
            <person name="An P."/>
            <person name="Anderson E."/>
            <person name="Anderson S."/>
            <person name="Arachi H."/>
            <person name="Azer M."/>
            <person name="Bachantsang P."/>
            <person name="Barry A."/>
            <person name="Bayul T."/>
            <person name="Berlin A."/>
            <person name="Bessette D."/>
            <person name="Bloom T."/>
            <person name="Blye J."/>
            <person name="Boguslavskiy L."/>
            <person name="Bonnet C."/>
            <person name="Boukhgalter B."/>
            <person name="Bourzgui I."/>
            <person name="Brown A."/>
            <person name="Cahill P."/>
            <person name="Channer S."/>
            <person name="Cheshatsang Y."/>
            <person name="Chuda L."/>
            <person name="Citroen M."/>
            <person name="Collymore A."/>
            <person name="Cooke P."/>
            <person name="Costello M."/>
            <person name="D'Aco K."/>
            <person name="Daza R."/>
            <person name="De Haan G."/>
            <person name="DeGray S."/>
            <person name="DeMaso C."/>
            <person name="Dhargay N."/>
            <person name="Dooley K."/>
            <person name="Dooley E."/>
            <person name="Doricent M."/>
            <person name="Dorje P."/>
            <person name="Dorjee K."/>
            <person name="Dupes A."/>
            <person name="Elong R."/>
            <person name="Falk J."/>
            <person name="Farina A."/>
            <person name="Faro S."/>
            <person name="Ferguson D."/>
            <person name="Fisher S."/>
            <person name="Foley C.D."/>
            <person name="Franke A."/>
            <person name="Friedrich D."/>
            <person name="Gadbois L."/>
            <person name="Gearin G."/>
            <person name="Gearin C.R."/>
            <person name="Giannoukos G."/>
            <person name="Goode T."/>
            <person name="Graham J."/>
            <person name="Grandbois E."/>
            <person name="Grewal S."/>
            <person name="Gyaltsen K."/>
            <person name="Hafez N."/>
            <person name="Hagos B."/>
            <person name="Hall J."/>
            <person name="Henson C."/>
            <person name="Hollinger A."/>
            <person name="Honan T."/>
            <person name="Huard M.D."/>
            <person name="Hughes L."/>
            <person name="Hurhula B."/>
            <person name="Husby M.E."/>
            <person name="Kamat A."/>
            <person name="Kanga B."/>
            <person name="Kashin S."/>
            <person name="Khazanovich D."/>
            <person name="Kisner P."/>
            <person name="Lance K."/>
            <person name="Lara M."/>
            <person name="Lee W."/>
            <person name="Lennon N."/>
            <person name="Letendre F."/>
            <person name="LeVine R."/>
            <person name="Lipovsky A."/>
            <person name="Liu X."/>
            <person name="Liu J."/>
            <person name="Liu S."/>
            <person name="Lokyitsang T."/>
            <person name="Lokyitsang Y."/>
            <person name="Lubonja R."/>
            <person name="Lui A."/>
            <person name="MacDonald P."/>
            <person name="Magnisalis V."/>
            <person name="Maru K."/>
            <person name="Matthews C."/>
            <person name="McCusker W."/>
            <person name="McDonough S."/>
            <person name="Mehta T."/>
            <person name="Meldrim J."/>
            <person name="Meneus L."/>
            <person name="Mihai O."/>
            <person name="Mihalev A."/>
            <person name="Mihova T."/>
            <person name="Mittelman R."/>
            <person name="Mlenga V."/>
            <person name="Montmayeur A."/>
            <person name="Mulrain L."/>
            <person name="Navidi A."/>
            <person name="Naylor J."/>
            <person name="Negash T."/>
            <person name="Nguyen T."/>
            <person name="Nguyen N."/>
            <person name="Nicol R."/>
            <person name="Norbu C."/>
            <person name="Norbu N."/>
            <person name="Novod N."/>
            <person name="O'Neill B."/>
            <person name="Osman S."/>
            <person name="Markiewicz E."/>
            <person name="Oyono O.L."/>
            <person name="Patti C."/>
            <person name="Phunkhang P."/>
            <person name="Pierre F."/>
            <person name="Priest M."/>
            <person name="Raghuraman S."/>
            <person name="Rege F."/>
            <person name="Reyes R."/>
            <person name="Rise C."/>
            <person name="Rogov P."/>
            <person name="Ross K."/>
            <person name="Ryan E."/>
            <person name="Settipalli S."/>
            <person name="Shea T."/>
            <person name="Sherpa N."/>
            <person name="Shi L."/>
            <person name="Shih D."/>
            <person name="Sparrow T."/>
            <person name="Spaulding J."/>
            <person name="Stalker J."/>
            <person name="Stange-Thomann N."/>
            <person name="Stavropoulos S."/>
            <person name="Stone C."/>
            <person name="Strader C."/>
            <person name="Tesfaye S."/>
            <person name="Thomson T."/>
            <person name="Thoulutsang Y."/>
            <person name="Thoulutsang D."/>
            <person name="Topham K."/>
            <person name="Topping I."/>
            <person name="Tsamla T."/>
            <person name="Vassiliev H."/>
            <person name="Vo A."/>
            <person name="Wangchuk T."/>
            <person name="Wangdi T."/>
            <person name="Weiand M."/>
            <person name="Wilkinson J."/>
            <person name="Wilson A."/>
            <person name="Yadav S."/>
            <person name="Young G."/>
            <person name="Yu Q."/>
            <person name="Zembek L."/>
            <person name="Zhong D."/>
            <person name="Zimmer A."/>
            <person name="Zwirko Z."/>
            <person name="Jaffe D.B."/>
            <person name="Alvarez P."/>
            <person name="Brockman W."/>
            <person name="Butler J."/>
            <person name="Chin C."/>
            <person name="Gnerre S."/>
            <person name="Grabherr M."/>
            <person name="Kleber M."/>
            <person name="Mauceli E."/>
            <person name="MacCallum I."/>
        </authorList>
    </citation>
    <scope>NUCLEOTIDE SEQUENCE [LARGE SCALE GENOMIC DNA]</scope>
    <source>
        <strain evidence="3">white501</strain>
    </source>
</reference>
<organism evidence="2 3">
    <name type="scientific">Drosophila simulans</name>
    <name type="common">Fruit fly</name>
    <dbReference type="NCBI Taxonomy" id="7240"/>
    <lineage>
        <taxon>Eukaryota</taxon>
        <taxon>Metazoa</taxon>
        <taxon>Ecdysozoa</taxon>
        <taxon>Arthropoda</taxon>
        <taxon>Hexapoda</taxon>
        <taxon>Insecta</taxon>
        <taxon>Pterygota</taxon>
        <taxon>Neoptera</taxon>
        <taxon>Endopterygota</taxon>
        <taxon>Diptera</taxon>
        <taxon>Brachycera</taxon>
        <taxon>Muscomorpha</taxon>
        <taxon>Ephydroidea</taxon>
        <taxon>Drosophilidae</taxon>
        <taxon>Drosophila</taxon>
        <taxon>Sophophora</taxon>
    </lineage>
</organism>
<evidence type="ECO:0000259" key="1">
    <source>
        <dbReference type="Pfam" id="PF00646"/>
    </source>
</evidence>
<sequence length="334" mass="38451">MIDLNILDLNEDCIHHILTYLSIKDLVNLADTLPRFRQILLDRPPTSYPVHHGDDPDGVKPVLYYSTVAIKLFRIVKNNVKTLGVIQGHSYDKEDLGNLVKDFRILTQGRNKIDLRHCLGEMSRLEDMFRFSSCSRDYLSVNVPSCICYLADFFQLIPDLRELRLSGFAKCSDCVTTILKCFPKLEELWIRGTCLKLRSDYELISQIKSLTKLSINVGGPNCLEPLTNLTELRSLYVESIFSYISPIEIIEIIKKCKKLQFLFCYYINHGEHPQDSIANIFKSIRSTRDPSHQTPLQLHTYLDPPLCEENVSALKSVNDIKTTKLILCFLFRDN</sequence>